<dbReference type="Pfam" id="PF00069">
    <property type="entry name" value="Pkinase"/>
    <property type="match status" value="1"/>
</dbReference>
<proteinExistence type="predicted"/>
<dbReference type="SUPFAM" id="SSF56112">
    <property type="entry name" value="Protein kinase-like (PK-like)"/>
    <property type="match status" value="1"/>
</dbReference>
<keyword evidence="5" id="KW-0067">ATP-binding</keyword>
<keyword evidence="4 8" id="KW-0418">Kinase</keyword>
<organism evidence="8 9">
    <name type="scientific">Botrimarina hoheduenensis</name>
    <dbReference type="NCBI Taxonomy" id="2528000"/>
    <lineage>
        <taxon>Bacteria</taxon>
        <taxon>Pseudomonadati</taxon>
        <taxon>Planctomycetota</taxon>
        <taxon>Planctomycetia</taxon>
        <taxon>Pirellulales</taxon>
        <taxon>Lacipirellulaceae</taxon>
        <taxon>Botrimarina</taxon>
    </lineage>
</organism>
<evidence type="ECO:0000256" key="2">
    <source>
        <dbReference type="ARBA" id="ARBA00022679"/>
    </source>
</evidence>
<dbReference type="Proteomes" id="UP000318995">
    <property type="component" value="Unassembled WGS sequence"/>
</dbReference>
<dbReference type="PROSITE" id="PS00108">
    <property type="entry name" value="PROTEIN_KINASE_ST"/>
    <property type="match status" value="1"/>
</dbReference>
<dbReference type="GO" id="GO:0005524">
    <property type="term" value="F:ATP binding"/>
    <property type="evidence" value="ECO:0007669"/>
    <property type="project" value="UniProtKB-KW"/>
</dbReference>
<evidence type="ECO:0000313" key="9">
    <source>
        <dbReference type="Proteomes" id="UP000318995"/>
    </source>
</evidence>
<dbReference type="SMART" id="SM00220">
    <property type="entry name" value="S_TKc"/>
    <property type="match status" value="1"/>
</dbReference>
<dbReference type="Gene3D" id="1.10.510.10">
    <property type="entry name" value="Transferase(Phosphotransferase) domain 1"/>
    <property type="match status" value="1"/>
</dbReference>
<dbReference type="EMBL" id="SJPH01000001">
    <property type="protein sequence ID" value="TWT48562.1"/>
    <property type="molecule type" value="Genomic_DNA"/>
</dbReference>
<gene>
    <name evidence="8" type="primary">pknB_1</name>
    <name evidence="8" type="ORF">Pla111_03350</name>
</gene>
<dbReference type="EC" id="2.7.11.1" evidence="8"/>
<protein>
    <submittedName>
        <fullName evidence="8">Serine/threonine-protein kinase PknB</fullName>
        <ecNumber evidence="8">2.7.11.1</ecNumber>
    </submittedName>
</protein>
<accession>A0A5C5WFM3</accession>
<dbReference type="GO" id="GO:0004674">
    <property type="term" value="F:protein serine/threonine kinase activity"/>
    <property type="evidence" value="ECO:0007669"/>
    <property type="project" value="UniProtKB-KW"/>
</dbReference>
<dbReference type="SUPFAM" id="SSF52172">
    <property type="entry name" value="CheY-like"/>
    <property type="match status" value="1"/>
</dbReference>
<evidence type="ECO:0000256" key="4">
    <source>
        <dbReference type="ARBA" id="ARBA00022777"/>
    </source>
</evidence>
<dbReference type="AlphaFoldDB" id="A0A5C5WFM3"/>
<dbReference type="RefSeq" id="WP_146570724.1">
    <property type="nucleotide sequence ID" value="NZ_SJPH01000001.1"/>
</dbReference>
<comment type="caution">
    <text evidence="8">The sequence shown here is derived from an EMBL/GenBank/DDBJ whole genome shotgun (WGS) entry which is preliminary data.</text>
</comment>
<dbReference type="PANTHER" id="PTHR43895">
    <property type="entry name" value="CALCIUM/CALMODULIN-DEPENDENT PROTEIN KINASE KINASE-RELATED"/>
    <property type="match status" value="1"/>
</dbReference>
<evidence type="ECO:0000256" key="5">
    <source>
        <dbReference type="ARBA" id="ARBA00022840"/>
    </source>
</evidence>
<keyword evidence="9" id="KW-1185">Reference proteome</keyword>
<sequence>MSGPSTADELAQSALDMGVLNERELRAAWDEVANTGGSMEDFSQALVRKGLLTNYQIERLQRGLRDGYFYGDYKVLYLVGSGTFARVFRAINCKTGEIHAVKVLRNRFNQDPKRADFFRREGELGKKLVQENIVPVHAVVTSPGLNYLVMDFVEGRNLRETYRVKGRFSWREAAHTLCGILAGLQYAFQQGVTHRDLKMSNVLVSSDGVAKLVDFGLAALDGVGGDAAGVDRTVEYAALEKATGVRKDDTRSDVFFAGCILHQLLSGVATLPEGRDRAQRFSRDTFTQFKPILELAPKTPMAIAMVLGKSLELDPERRYQTPGDMLTDLKLAVRRAEAGGTGDQRRELASQEGIGPDGNPRRMMIIESDTKRQDVLRELFKRNGYRVLVSTDPERAMDRFATDPKTAEVVLFCAATIGSAALHAFNQFGEALSTRDVPAVLLLEEAQGEWLSAAKADSEHRAIVVMPVKLRELRTRLAGVLASRAGAT</sequence>
<evidence type="ECO:0000256" key="6">
    <source>
        <dbReference type="SAM" id="MobiDB-lite"/>
    </source>
</evidence>
<keyword evidence="3" id="KW-0547">Nucleotide-binding</keyword>
<dbReference type="OrthoDB" id="7806016at2"/>
<name>A0A5C5WFM3_9BACT</name>
<feature type="region of interest" description="Disordered" evidence="6">
    <location>
        <begin position="338"/>
        <end position="361"/>
    </location>
</feature>
<evidence type="ECO:0000259" key="7">
    <source>
        <dbReference type="PROSITE" id="PS50011"/>
    </source>
</evidence>
<dbReference type="PANTHER" id="PTHR43895:SF150">
    <property type="entry name" value="SERINE_THREONINE-PROTEIN KINASE STK11"/>
    <property type="match status" value="1"/>
</dbReference>
<dbReference type="PROSITE" id="PS50011">
    <property type="entry name" value="PROTEIN_KINASE_DOM"/>
    <property type="match status" value="1"/>
</dbReference>
<evidence type="ECO:0000313" key="8">
    <source>
        <dbReference type="EMBL" id="TWT48562.1"/>
    </source>
</evidence>
<dbReference type="InterPro" id="IPR000719">
    <property type="entry name" value="Prot_kinase_dom"/>
</dbReference>
<dbReference type="CDD" id="cd14014">
    <property type="entry name" value="STKc_PknB_like"/>
    <property type="match status" value="1"/>
</dbReference>
<dbReference type="InterPro" id="IPR011009">
    <property type="entry name" value="Kinase-like_dom_sf"/>
</dbReference>
<evidence type="ECO:0000256" key="3">
    <source>
        <dbReference type="ARBA" id="ARBA00022741"/>
    </source>
</evidence>
<dbReference type="GO" id="GO:0007165">
    <property type="term" value="P:signal transduction"/>
    <property type="evidence" value="ECO:0007669"/>
    <property type="project" value="TreeGrafter"/>
</dbReference>
<feature type="domain" description="Protein kinase" evidence="7">
    <location>
        <begin position="73"/>
        <end position="331"/>
    </location>
</feature>
<reference evidence="8 9" key="1">
    <citation type="submission" date="2019-02" db="EMBL/GenBank/DDBJ databases">
        <title>Deep-cultivation of Planctomycetes and their phenomic and genomic characterization uncovers novel biology.</title>
        <authorList>
            <person name="Wiegand S."/>
            <person name="Jogler M."/>
            <person name="Boedeker C."/>
            <person name="Pinto D."/>
            <person name="Vollmers J."/>
            <person name="Rivas-Marin E."/>
            <person name="Kohn T."/>
            <person name="Peeters S.H."/>
            <person name="Heuer A."/>
            <person name="Rast P."/>
            <person name="Oberbeckmann S."/>
            <person name="Bunk B."/>
            <person name="Jeske O."/>
            <person name="Meyerdierks A."/>
            <person name="Storesund J.E."/>
            <person name="Kallscheuer N."/>
            <person name="Luecker S."/>
            <person name="Lage O.M."/>
            <person name="Pohl T."/>
            <person name="Merkel B.J."/>
            <person name="Hornburger P."/>
            <person name="Mueller R.-W."/>
            <person name="Bruemmer F."/>
            <person name="Labrenz M."/>
            <person name="Spormann A.M."/>
            <person name="Op Den Camp H."/>
            <person name="Overmann J."/>
            <person name="Amann R."/>
            <person name="Jetten M.S.M."/>
            <person name="Mascher T."/>
            <person name="Medema M.H."/>
            <person name="Devos D.P."/>
            <person name="Kaster A.-K."/>
            <person name="Ovreas L."/>
            <person name="Rohde M."/>
            <person name="Galperin M.Y."/>
            <person name="Jogler C."/>
        </authorList>
    </citation>
    <scope>NUCLEOTIDE SEQUENCE [LARGE SCALE GENOMIC DNA]</scope>
    <source>
        <strain evidence="8 9">Pla111</strain>
    </source>
</reference>
<evidence type="ECO:0000256" key="1">
    <source>
        <dbReference type="ARBA" id="ARBA00022527"/>
    </source>
</evidence>
<dbReference type="InterPro" id="IPR008271">
    <property type="entry name" value="Ser/Thr_kinase_AS"/>
</dbReference>
<keyword evidence="2 8" id="KW-0808">Transferase</keyword>
<keyword evidence="1" id="KW-0723">Serine/threonine-protein kinase</keyword>
<dbReference type="InterPro" id="IPR011006">
    <property type="entry name" value="CheY-like_superfamily"/>
</dbReference>